<feature type="transmembrane region" description="Helical" evidence="6">
    <location>
        <begin position="124"/>
        <end position="149"/>
    </location>
</feature>
<organism evidence="7 8">
    <name type="scientific">Bursaphelenchus okinawaensis</name>
    <dbReference type="NCBI Taxonomy" id="465554"/>
    <lineage>
        <taxon>Eukaryota</taxon>
        <taxon>Metazoa</taxon>
        <taxon>Ecdysozoa</taxon>
        <taxon>Nematoda</taxon>
        <taxon>Chromadorea</taxon>
        <taxon>Rhabditida</taxon>
        <taxon>Tylenchina</taxon>
        <taxon>Tylenchomorpha</taxon>
        <taxon>Aphelenchoidea</taxon>
        <taxon>Aphelenchoididae</taxon>
        <taxon>Bursaphelenchus</taxon>
    </lineage>
</organism>
<name>A0A811JW02_9BILA</name>
<evidence type="ECO:0000256" key="1">
    <source>
        <dbReference type="ARBA" id="ARBA00004477"/>
    </source>
</evidence>
<dbReference type="Proteomes" id="UP000614601">
    <property type="component" value="Unassembled WGS sequence"/>
</dbReference>
<keyword evidence="5 6" id="KW-0472">Membrane</keyword>
<dbReference type="AlphaFoldDB" id="A0A811JW02"/>
<gene>
    <name evidence="7" type="ORF">BOKJ2_LOCUS2293</name>
</gene>
<proteinExistence type="predicted"/>
<dbReference type="EMBL" id="CAJFCW020000001">
    <property type="protein sequence ID" value="CAG9086320.1"/>
    <property type="molecule type" value="Genomic_DNA"/>
</dbReference>
<evidence type="ECO:0008006" key="9">
    <source>
        <dbReference type="Google" id="ProtNLM"/>
    </source>
</evidence>
<comment type="caution">
    <text evidence="7">The sequence shown here is derived from an EMBL/GenBank/DDBJ whole genome shotgun (WGS) entry which is preliminary data.</text>
</comment>
<protein>
    <recommendedName>
        <fullName evidence="9">Transmembrane protein 199</fullName>
    </recommendedName>
</protein>
<dbReference type="PANTHER" id="PTHR31394">
    <property type="entry name" value="TRANSMEMBRANE PROTEIN 199"/>
    <property type="match status" value="1"/>
</dbReference>
<dbReference type="PANTHER" id="PTHR31394:SF1">
    <property type="entry name" value="TRANSMEMBRANE PROTEIN 199"/>
    <property type="match status" value="1"/>
</dbReference>
<accession>A0A811JW02</accession>
<keyword evidence="3" id="KW-0256">Endoplasmic reticulum</keyword>
<evidence type="ECO:0000256" key="2">
    <source>
        <dbReference type="ARBA" id="ARBA00022692"/>
    </source>
</evidence>
<dbReference type="Pfam" id="PF11712">
    <property type="entry name" value="Vma12"/>
    <property type="match status" value="1"/>
</dbReference>
<keyword evidence="2 6" id="KW-0812">Transmembrane</keyword>
<keyword evidence="4 6" id="KW-1133">Transmembrane helix</keyword>
<comment type="subcellular location">
    <subcellularLocation>
        <location evidence="1">Endoplasmic reticulum membrane</location>
        <topology evidence="1">Multi-pass membrane protein</topology>
    </subcellularLocation>
</comment>
<evidence type="ECO:0000313" key="8">
    <source>
        <dbReference type="Proteomes" id="UP000614601"/>
    </source>
</evidence>
<dbReference type="EMBL" id="CAJFDH010000001">
    <property type="protein sequence ID" value="CAD5207629.1"/>
    <property type="molecule type" value="Genomic_DNA"/>
</dbReference>
<dbReference type="InterPro" id="IPR021013">
    <property type="entry name" value="ATPase_Vma12"/>
</dbReference>
<keyword evidence="8" id="KW-1185">Reference proteome</keyword>
<evidence type="ECO:0000256" key="3">
    <source>
        <dbReference type="ARBA" id="ARBA00022824"/>
    </source>
</evidence>
<dbReference type="OrthoDB" id="19981at2759"/>
<evidence type="ECO:0000256" key="6">
    <source>
        <dbReference type="SAM" id="Phobius"/>
    </source>
</evidence>
<evidence type="ECO:0000256" key="4">
    <source>
        <dbReference type="ARBA" id="ARBA00022989"/>
    </source>
</evidence>
<feature type="transmembrane region" description="Helical" evidence="6">
    <location>
        <begin position="161"/>
        <end position="179"/>
    </location>
</feature>
<reference evidence="7" key="1">
    <citation type="submission" date="2020-09" db="EMBL/GenBank/DDBJ databases">
        <authorList>
            <person name="Kikuchi T."/>
        </authorList>
    </citation>
    <scope>NUCLEOTIDE SEQUENCE</scope>
    <source>
        <strain evidence="7">SH1</strain>
    </source>
</reference>
<evidence type="ECO:0000313" key="7">
    <source>
        <dbReference type="EMBL" id="CAD5207629.1"/>
    </source>
</evidence>
<dbReference type="Proteomes" id="UP000783686">
    <property type="component" value="Unassembled WGS sequence"/>
</dbReference>
<dbReference type="GO" id="GO:0070072">
    <property type="term" value="P:vacuolar proton-transporting V-type ATPase complex assembly"/>
    <property type="evidence" value="ECO:0007669"/>
    <property type="project" value="InterPro"/>
</dbReference>
<dbReference type="GO" id="GO:0005789">
    <property type="term" value="C:endoplasmic reticulum membrane"/>
    <property type="evidence" value="ECO:0007669"/>
    <property type="project" value="UniProtKB-SubCell"/>
</dbReference>
<evidence type="ECO:0000256" key="5">
    <source>
        <dbReference type="ARBA" id="ARBA00023136"/>
    </source>
</evidence>
<sequence length="237" mass="26900">MFTLDEAAKKRLVDLTKDEENAAEINEISNKASLKLADIEQITKLVSADTEIYKFLLMIRPIEVKEVRPPPTKEYLERIERLKMEQEKAEYEHMISTVDASQNYGSTSLMKDFGKELKESNRQVIGVVNMMITVFGGFMFGFFGIGMAYPSLNMSTTTRTVLGLAIATIFFMVDLYFFVKTLDLENEEVKSDKTLFKLDTNQVGKVLDGADSTSATKDDVKKPKVNFKNKKRAKKTD</sequence>